<dbReference type="AlphaFoldDB" id="A0A384YWR1"/>
<reference evidence="2" key="1">
    <citation type="submission" date="2017-10" db="EMBL/GenBank/DDBJ databases">
        <title>Acinetobacter baumannii strain Ab825 complete plasmid pAb825_12.</title>
        <authorList>
            <person name="Cameranesi M.M."/>
            <person name="Repizo G.D."/>
        </authorList>
    </citation>
    <scope>NUCLEOTIDE SEQUENCE</scope>
    <source>
        <strain evidence="2">Ab825</strain>
        <plasmid evidence="2">pAb825_12</plasmid>
    </source>
</reference>
<dbReference type="EMBL" id="MG100203">
    <property type="protein sequence ID" value="AVR61231.1"/>
    <property type="molecule type" value="Genomic_DNA"/>
</dbReference>
<feature type="transmembrane region" description="Helical" evidence="1">
    <location>
        <begin position="60"/>
        <end position="79"/>
    </location>
</feature>
<keyword evidence="2" id="KW-0614">Plasmid</keyword>
<gene>
    <name evidence="2" type="ORF">pAb825_12_11</name>
</gene>
<protein>
    <submittedName>
        <fullName evidence="2">Uncharacterized protein</fullName>
    </submittedName>
</protein>
<sequence length="107" mass="12802">MNHIIFQKLEKMNRHCNTCAKSYALLTLLTLITFFIYFFNHFTLEILFTDPNALLPVIKMEALALGIMHIVYCFFFKYVDKKLQIFGLDSNNLNEYIQRNQAFFQKY</sequence>
<keyword evidence="1" id="KW-1133">Transmembrane helix</keyword>
<proteinExistence type="predicted"/>
<keyword evidence="1" id="KW-0812">Transmembrane</keyword>
<evidence type="ECO:0000256" key="1">
    <source>
        <dbReference type="SAM" id="Phobius"/>
    </source>
</evidence>
<name>A0A384YWR1_ACIBA</name>
<geneLocation type="plasmid" evidence="2">
    <name>pAb825_12</name>
</geneLocation>
<accession>A0A384YWR1</accession>
<organism evidence="2">
    <name type="scientific">Acinetobacter baumannii</name>
    <dbReference type="NCBI Taxonomy" id="470"/>
    <lineage>
        <taxon>Bacteria</taxon>
        <taxon>Pseudomonadati</taxon>
        <taxon>Pseudomonadota</taxon>
        <taxon>Gammaproteobacteria</taxon>
        <taxon>Moraxellales</taxon>
        <taxon>Moraxellaceae</taxon>
        <taxon>Acinetobacter</taxon>
        <taxon>Acinetobacter calcoaceticus/baumannii complex</taxon>
    </lineage>
</organism>
<feature type="transmembrane region" description="Helical" evidence="1">
    <location>
        <begin position="20"/>
        <end position="40"/>
    </location>
</feature>
<evidence type="ECO:0000313" key="2">
    <source>
        <dbReference type="EMBL" id="AVR61231.1"/>
    </source>
</evidence>
<keyword evidence="1" id="KW-0472">Membrane</keyword>